<keyword evidence="3" id="KW-1185">Reference proteome</keyword>
<evidence type="ECO:0000313" key="2">
    <source>
        <dbReference type="EMBL" id="MDG0794618.1"/>
    </source>
</evidence>
<organism evidence="2 3">
    <name type="scientific">Cohnella ginsengisoli</name>
    <dbReference type="NCBI Taxonomy" id="425004"/>
    <lineage>
        <taxon>Bacteria</taxon>
        <taxon>Bacillati</taxon>
        <taxon>Bacillota</taxon>
        <taxon>Bacilli</taxon>
        <taxon>Bacillales</taxon>
        <taxon>Paenibacillaceae</taxon>
        <taxon>Cohnella</taxon>
    </lineage>
</organism>
<feature type="signal peptide" evidence="1">
    <location>
        <begin position="1"/>
        <end position="25"/>
    </location>
</feature>
<keyword evidence="1" id="KW-0732">Signal</keyword>
<reference evidence="2 3" key="1">
    <citation type="submission" date="2022-10" db="EMBL/GenBank/DDBJ databases">
        <title>Comparative genomic analysis of Cohnella hashimotonis sp. nov., isolated from the International Space Station.</title>
        <authorList>
            <person name="Simpson A."/>
            <person name="Venkateswaran K."/>
        </authorList>
    </citation>
    <scope>NUCLEOTIDE SEQUENCE [LARGE SCALE GENOMIC DNA]</scope>
    <source>
        <strain evidence="2 3">DSM 18997</strain>
    </source>
</reference>
<sequence length="265" mass="27978">MDKRTVRIAAAALALAVGMTAGTTATGHAEAAGYTLLSAFKAGDARIAAVEAAVLGANAEDTAVELATKRAERQSRSLPHGVVIGGLNLGGMRANTAIATVRTRIGAALDGRVRLITGPAEASPAQKSSEAAPTWRELGLQLNAEEAIRAIARYRDAGWLNRRAAGRAIAKRFSIETVWDEETFAEKAEAMWGALAEKQPIDSVRSIDAFDRVVYSPETPGETLDIPSLLAAFKKHAPPCIEQDAGFRRRAAADRVSSACRSSEA</sequence>
<protein>
    <submittedName>
        <fullName evidence="2">Uncharacterized protein</fullName>
    </submittedName>
</protein>
<feature type="chain" id="PRO_5040718192" evidence="1">
    <location>
        <begin position="26"/>
        <end position="265"/>
    </location>
</feature>
<gene>
    <name evidence="2" type="ORF">OMP38_30085</name>
</gene>
<comment type="caution">
    <text evidence="2">The sequence shown here is derived from an EMBL/GenBank/DDBJ whole genome shotgun (WGS) entry which is preliminary data.</text>
</comment>
<dbReference type="RefSeq" id="WP_277568347.1">
    <property type="nucleotide sequence ID" value="NZ_JAPDHZ010000006.1"/>
</dbReference>
<dbReference type="AlphaFoldDB" id="A0A9X4KM52"/>
<accession>A0A9X4KM52</accession>
<name>A0A9X4KM52_9BACL</name>
<dbReference type="Proteomes" id="UP001153387">
    <property type="component" value="Unassembled WGS sequence"/>
</dbReference>
<evidence type="ECO:0000313" key="3">
    <source>
        <dbReference type="Proteomes" id="UP001153387"/>
    </source>
</evidence>
<dbReference type="EMBL" id="JAPDHZ010000006">
    <property type="protein sequence ID" value="MDG0794618.1"/>
    <property type="molecule type" value="Genomic_DNA"/>
</dbReference>
<evidence type="ECO:0000256" key="1">
    <source>
        <dbReference type="SAM" id="SignalP"/>
    </source>
</evidence>
<proteinExistence type="predicted"/>